<evidence type="ECO:0000313" key="4">
    <source>
        <dbReference type="EMBL" id="PDQ22439.1"/>
    </source>
</evidence>
<dbReference type="PANTHER" id="PTHR30222">
    <property type="entry name" value="SPERMIDINE/PUTRESCINE-BINDING PERIPLASMIC PROTEIN"/>
    <property type="match status" value="1"/>
</dbReference>
<gene>
    <name evidence="4" type="ORF">CN311_03940</name>
</gene>
<dbReference type="Gene3D" id="3.40.190.10">
    <property type="entry name" value="Periplasmic binding protein-like II"/>
    <property type="match status" value="2"/>
</dbReference>
<dbReference type="RefSeq" id="WP_097572095.1">
    <property type="nucleotide sequence ID" value="NZ_NWQG01000017.1"/>
</dbReference>
<evidence type="ECO:0000256" key="1">
    <source>
        <dbReference type="ARBA" id="ARBA00022729"/>
    </source>
</evidence>
<feature type="signal peptide" evidence="3">
    <location>
        <begin position="1"/>
        <end position="25"/>
    </location>
</feature>
<dbReference type="Pfam" id="PF13416">
    <property type="entry name" value="SBP_bac_8"/>
    <property type="match status" value="1"/>
</dbReference>
<comment type="caution">
    <text evidence="4">The sequence shown here is derived from an EMBL/GenBank/DDBJ whole genome shotgun (WGS) entry which is preliminary data.</text>
</comment>
<dbReference type="Proteomes" id="UP000219182">
    <property type="component" value="Unassembled WGS sequence"/>
</dbReference>
<name>A0A2A6FKH2_9HYPH</name>
<evidence type="ECO:0000256" key="3">
    <source>
        <dbReference type="SAM" id="SignalP"/>
    </source>
</evidence>
<sequence>MKSMLRSFAIAAACTIGAGVHLAFAAGGGDLVVFDWSGYEDPLLHPAYTTKYGAEPTFAFFGDEDEAFQKMRAGFKADIAHPCSQSVVKWREAGMLQPLDTSRITGWKDLNPGIMAMKDLTTAADGKVWFMPFDWGNTSLLYRTDNVTAEEAQSLRILADPKFKGRVTIGDNVDDAYALASLVIGLKDWTKMTDAQFKEASDFLRDVHKNIRFYWTDDTDINQAFSGNEVDLAWGWNETFVTLKSQGVPIAMNRGTKEGISTWVCGYVLMKDAPGNLDQAYDFLNAVNAPAVSDYMVTTFGYGHGNAAGMAAIEPKLLAERGFDNLDKFLDKTLFQQPVAPELKQRMIDEFEKIKAGY</sequence>
<dbReference type="InterPro" id="IPR006059">
    <property type="entry name" value="SBP"/>
</dbReference>
<accession>A0A2A6FKH2</accession>
<dbReference type="EMBL" id="NWQG01000017">
    <property type="protein sequence ID" value="PDQ22439.1"/>
    <property type="molecule type" value="Genomic_DNA"/>
</dbReference>
<evidence type="ECO:0000256" key="2">
    <source>
        <dbReference type="ARBA" id="ARBA00022764"/>
    </source>
</evidence>
<dbReference type="SUPFAM" id="SSF53850">
    <property type="entry name" value="Periplasmic binding protein-like II"/>
    <property type="match status" value="1"/>
</dbReference>
<feature type="chain" id="PRO_5018146886" evidence="3">
    <location>
        <begin position="26"/>
        <end position="358"/>
    </location>
</feature>
<evidence type="ECO:0000313" key="5">
    <source>
        <dbReference type="Proteomes" id="UP000219182"/>
    </source>
</evidence>
<dbReference type="PANTHER" id="PTHR30222:SF17">
    <property type="entry name" value="SPERMIDINE_PUTRESCINE-BINDING PERIPLASMIC PROTEIN"/>
    <property type="match status" value="1"/>
</dbReference>
<reference evidence="4 5" key="1">
    <citation type="submission" date="2017-09" db="EMBL/GenBank/DDBJ databases">
        <title>Mesorhizobum sanjuanii sp. nov. isolated from nodules of Lotus tenuis in saline-alkaline lowlands of Flooding Pampa.</title>
        <authorList>
            <person name="Sannazzaro A.I."/>
            <person name="Torres Tejerizo G.A."/>
            <person name="Fontana F."/>
            <person name="Cumpa Velazquez L.M."/>
            <person name="Hansen L."/>
            <person name="Pistorio M."/>
            <person name="Estrella M.J."/>
        </authorList>
    </citation>
    <scope>NUCLEOTIDE SEQUENCE [LARGE SCALE GENOMIC DNA]</scope>
    <source>
        <strain evidence="4 5">BSA136</strain>
    </source>
</reference>
<proteinExistence type="predicted"/>
<dbReference type="AlphaFoldDB" id="A0A2A6FKH2"/>
<organism evidence="4 5">
    <name type="scientific">Mesorhizobium sanjuanii</name>
    <dbReference type="NCBI Taxonomy" id="2037900"/>
    <lineage>
        <taxon>Bacteria</taxon>
        <taxon>Pseudomonadati</taxon>
        <taxon>Pseudomonadota</taxon>
        <taxon>Alphaproteobacteria</taxon>
        <taxon>Hyphomicrobiales</taxon>
        <taxon>Phyllobacteriaceae</taxon>
        <taxon>Mesorhizobium</taxon>
    </lineage>
</organism>
<keyword evidence="2" id="KW-0574">Periplasm</keyword>
<keyword evidence="5" id="KW-1185">Reference proteome</keyword>
<keyword evidence="1 3" id="KW-0732">Signal</keyword>
<protein>
    <submittedName>
        <fullName evidence="4">Polyamine ABC transporter substrate-binding protein</fullName>
    </submittedName>
</protein>